<protein>
    <submittedName>
        <fullName evidence="9">AEC family transporter</fullName>
    </submittedName>
</protein>
<keyword evidence="7 8" id="KW-0472">Membrane</keyword>
<feature type="transmembrane region" description="Helical" evidence="8">
    <location>
        <begin position="37"/>
        <end position="56"/>
    </location>
</feature>
<feature type="transmembrane region" description="Helical" evidence="8">
    <location>
        <begin position="129"/>
        <end position="150"/>
    </location>
</feature>
<keyword evidence="5 8" id="KW-0812">Transmembrane</keyword>
<feature type="transmembrane region" description="Helical" evidence="8">
    <location>
        <begin position="104"/>
        <end position="123"/>
    </location>
</feature>
<sequence>MSFFTNMINLQLMLFSLIAVGVLTKRIGIVDQHARKALSNLLIFIILPCSIVQSFIGTDDVSASFLISCIQAIVLSMLIQLFAINISKVIFAKFDEGKKSVLSYGLITSNSSFIGIPIAESLYGSMGVLYTSIFQIPIRITMWTAGLSLFTDVKKRDAYRKVIKHPCIIAIFVGFILMLAPITLPTFMTSAIKRISQCSIPVSMIVIGAILSDADLKTLFSPAVLFFTAIRLIIFPVSVYFVLMPFHLDPLLVNICVIMTGMPAGSTTSILADTYKGDSMFASQITFVSTLFSIFTIPMLSLLFA</sequence>
<proteinExistence type="inferred from homology"/>
<dbReference type="InterPro" id="IPR004776">
    <property type="entry name" value="Mem_transp_PIN-like"/>
</dbReference>
<feature type="transmembrane region" description="Helical" evidence="8">
    <location>
        <begin position="223"/>
        <end position="246"/>
    </location>
</feature>
<dbReference type="RefSeq" id="WP_213236123.1">
    <property type="nucleotide sequence ID" value="NZ_JAHBCL010000009.1"/>
</dbReference>
<dbReference type="Gene3D" id="1.20.1530.20">
    <property type="match status" value="1"/>
</dbReference>
<evidence type="ECO:0000256" key="7">
    <source>
        <dbReference type="ARBA" id="ARBA00023136"/>
    </source>
</evidence>
<accession>A0ABS5PML8</accession>
<evidence type="ECO:0000256" key="3">
    <source>
        <dbReference type="ARBA" id="ARBA00022448"/>
    </source>
</evidence>
<evidence type="ECO:0000313" key="9">
    <source>
        <dbReference type="EMBL" id="MBS7526308.1"/>
    </source>
</evidence>
<keyword evidence="3" id="KW-0813">Transport</keyword>
<feature type="transmembrane region" description="Helical" evidence="8">
    <location>
        <begin position="62"/>
        <end position="83"/>
    </location>
</feature>
<evidence type="ECO:0000256" key="4">
    <source>
        <dbReference type="ARBA" id="ARBA00022475"/>
    </source>
</evidence>
<keyword evidence="4" id="KW-1003">Cell membrane</keyword>
<dbReference type="Pfam" id="PF03547">
    <property type="entry name" value="Mem_trans"/>
    <property type="match status" value="1"/>
</dbReference>
<organism evidence="9 10">
    <name type="scientific">Fusibacter paucivorans</name>
    <dbReference type="NCBI Taxonomy" id="76009"/>
    <lineage>
        <taxon>Bacteria</taxon>
        <taxon>Bacillati</taxon>
        <taxon>Bacillota</taxon>
        <taxon>Clostridia</taxon>
        <taxon>Eubacteriales</taxon>
        <taxon>Eubacteriales Family XII. Incertae Sedis</taxon>
        <taxon>Fusibacter</taxon>
    </lineage>
</organism>
<feature type="transmembrane region" description="Helical" evidence="8">
    <location>
        <begin position="284"/>
        <end position="304"/>
    </location>
</feature>
<dbReference type="InterPro" id="IPR038770">
    <property type="entry name" value="Na+/solute_symporter_sf"/>
</dbReference>
<dbReference type="PANTHER" id="PTHR36838">
    <property type="entry name" value="AUXIN EFFLUX CARRIER FAMILY PROTEIN"/>
    <property type="match status" value="1"/>
</dbReference>
<keyword evidence="10" id="KW-1185">Reference proteome</keyword>
<keyword evidence="6 8" id="KW-1133">Transmembrane helix</keyword>
<name>A0ABS5PML8_9FIRM</name>
<gene>
    <name evidence="9" type="ORF">KHM83_06435</name>
</gene>
<evidence type="ECO:0000256" key="5">
    <source>
        <dbReference type="ARBA" id="ARBA00022692"/>
    </source>
</evidence>
<feature type="transmembrane region" description="Helical" evidence="8">
    <location>
        <begin position="6"/>
        <end position="25"/>
    </location>
</feature>
<comment type="subcellular location">
    <subcellularLocation>
        <location evidence="1">Cell membrane</location>
        <topology evidence="1">Multi-pass membrane protein</topology>
    </subcellularLocation>
</comment>
<evidence type="ECO:0000256" key="6">
    <source>
        <dbReference type="ARBA" id="ARBA00022989"/>
    </source>
</evidence>
<dbReference type="PANTHER" id="PTHR36838:SF1">
    <property type="entry name" value="SLR1864 PROTEIN"/>
    <property type="match status" value="1"/>
</dbReference>
<evidence type="ECO:0000256" key="2">
    <source>
        <dbReference type="ARBA" id="ARBA00010145"/>
    </source>
</evidence>
<evidence type="ECO:0000313" key="10">
    <source>
        <dbReference type="Proteomes" id="UP000746471"/>
    </source>
</evidence>
<feature type="transmembrane region" description="Helical" evidence="8">
    <location>
        <begin position="162"/>
        <end position="182"/>
    </location>
</feature>
<evidence type="ECO:0000256" key="8">
    <source>
        <dbReference type="SAM" id="Phobius"/>
    </source>
</evidence>
<dbReference type="Proteomes" id="UP000746471">
    <property type="component" value="Unassembled WGS sequence"/>
</dbReference>
<feature type="transmembrane region" description="Helical" evidence="8">
    <location>
        <begin position="252"/>
        <end position="272"/>
    </location>
</feature>
<comment type="caution">
    <text evidence="9">The sequence shown here is derived from an EMBL/GenBank/DDBJ whole genome shotgun (WGS) entry which is preliminary data.</text>
</comment>
<reference evidence="9 10" key="1">
    <citation type="submission" date="2021-05" db="EMBL/GenBank/DDBJ databases">
        <title>Fusibacter ferrireducens sp. nov., an anaerobic, sulfur- and Fe-reducing bacterium isolated from the mangrove sediment.</title>
        <authorList>
            <person name="Qiu D."/>
        </authorList>
    </citation>
    <scope>NUCLEOTIDE SEQUENCE [LARGE SCALE GENOMIC DNA]</scope>
    <source>
        <strain evidence="9 10">DSM 12116</strain>
    </source>
</reference>
<comment type="similarity">
    <text evidence="2">Belongs to the auxin efflux carrier (TC 2.A.69) family.</text>
</comment>
<dbReference type="EMBL" id="JAHBCL010000009">
    <property type="protein sequence ID" value="MBS7526308.1"/>
    <property type="molecule type" value="Genomic_DNA"/>
</dbReference>
<evidence type="ECO:0000256" key="1">
    <source>
        <dbReference type="ARBA" id="ARBA00004651"/>
    </source>
</evidence>